<keyword evidence="3" id="KW-1185">Reference proteome</keyword>
<name>A0A5C7BD84_9FLAO</name>
<dbReference type="SUPFAM" id="SSF46565">
    <property type="entry name" value="Chaperone J-domain"/>
    <property type="match status" value="1"/>
</dbReference>
<dbReference type="AlphaFoldDB" id="A0A5C7BD84"/>
<sequence length="142" mass="16373">MELTNYYDVLKIEKIADLNTIKKAFRYHSDNNTSEGARAHFDLLVEGFDMLSNLKKRDAYDKMLFSTENNKSVIIHEPRLEEQYRDWKKESETKSECYWNSALSELLVLDLFLDVGFSGLLSGTEDLLDGLGDSLGDIFDVF</sequence>
<proteinExistence type="predicted"/>
<dbReference type="PROSITE" id="PS50076">
    <property type="entry name" value="DNAJ_2"/>
    <property type="match status" value="1"/>
</dbReference>
<dbReference type="InterPro" id="IPR018253">
    <property type="entry name" value="DnaJ_domain_CS"/>
</dbReference>
<dbReference type="InterPro" id="IPR036869">
    <property type="entry name" value="J_dom_sf"/>
</dbReference>
<dbReference type="OrthoDB" id="9779622at2"/>
<protein>
    <recommendedName>
        <fullName evidence="1">J domain-containing protein</fullName>
    </recommendedName>
</protein>
<dbReference type="STRING" id="1123037.GCA_000425305_00389"/>
<reference evidence="2 3" key="1">
    <citation type="submission" date="2019-08" db="EMBL/GenBank/DDBJ databases">
        <title>Genome of Psychroserpens burtonensis ACAM 167.</title>
        <authorList>
            <person name="Bowman J.P."/>
        </authorList>
    </citation>
    <scope>NUCLEOTIDE SEQUENCE [LARGE SCALE GENOMIC DNA]</scope>
    <source>
        <strain evidence="2 3">ACAM 167</strain>
    </source>
</reference>
<accession>A0A5C7BD84</accession>
<dbReference type="RefSeq" id="WP_147231705.1">
    <property type="nucleotide sequence ID" value="NZ_VOSB01000014.1"/>
</dbReference>
<dbReference type="Pfam" id="PF00226">
    <property type="entry name" value="DnaJ"/>
    <property type="match status" value="1"/>
</dbReference>
<dbReference type="Gene3D" id="1.10.287.110">
    <property type="entry name" value="DnaJ domain"/>
    <property type="match status" value="1"/>
</dbReference>
<evidence type="ECO:0000313" key="3">
    <source>
        <dbReference type="Proteomes" id="UP000321938"/>
    </source>
</evidence>
<dbReference type="EMBL" id="VOSB01000014">
    <property type="protein sequence ID" value="TXE17070.1"/>
    <property type="molecule type" value="Genomic_DNA"/>
</dbReference>
<feature type="domain" description="J" evidence="1">
    <location>
        <begin position="5"/>
        <end position="64"/>
    </location>
</feature>
<organism evidence="2 3">
    <name type="scientific">Psychroserpens burtonensis</name>
    <dbReference type="NCBI Taxonomy" id="49278"/>
    <lineage>
        <taxon>Bacteria</taxon>
        <taxon>Pseudomonadati</taxon>
        <taxon>Bacteroidota</taxon>
        <taxon>Flavobacteriia</taxon>
        <taxon>Flavobacteriales</taxon>
        <taxon>Flavobacteriaceae</taxon>
        <taxon>Psychroserpens</taxon>
    </lineage>
</organism>
<dbReference type="SMART" id="SM00271">
    <property type="entry name" value="DnaJ"/>
    <property type="match status" value="1"/>
</dbReference>
<comment type="caution">
    <text evidence="2">The sequence shown here is derived from an EMBL/GenBank/DDBJ whole genome shotgun (WGS) entry which is preliminary data.</text>
</comment>
<gene>
    <name evidence="2" type="ORF">ES692_10440</name>
</gene>
<dbReference type="Proteomes" id="UP000321938">
    <property type="component" value="Unassembled WGS sequence"/>
</dbReference>
<dbReference type="InterPro" id="IPR001623">
    <property type="entry name" value="DnaJ_domain"/>
</dbReference>
<dbReference type="PROSITE" id="PS00636">
    <property type="entry name" value="DNAJ_1"/>
    <property type="match status" value="1"/>
</dbReference>
<evidence type="ECO:0000259" key="1">
    <source>
        <dbReference type="PROSITE" id="PS50076"/>
    </source>
</evidence>
<evidence type="ECO:0000313" key="2">
    <source>
        <dbReference type="EMBL" id="TXE17070.1"/>
    </source>
</evidence>
<dbReference type="CDD" id="cd06257">
    <property type="entry name" value="DnaJ"/>
    <property type="match status" value="1"/>
</dbReference>